<name>A0A8J9V3B7_9NEOP</name>
<evidence type="ECO:0000256" key="1">
    <source>
        <dbReference type="SAM" id="MobiDB-lite"/>
    </source>
</evidence>
<feature type="compositionally biased region" description="Polar residues" evidence="1">
    <location>
        <begin position="25"/>
        <end position="47"/>
    </location>
</feature>
<feature type="region of interest" description="Disordered" evidence="1">
    <location>
        <begin position="1"/>
        <end position="47"/>
    </location>
</feature>
<feature type="region of interest" description="Disordered" evidence="1">
    <location>
        <begin position="149"/>
        <end position="201"/>
    </location>
</feature>
<sequence>MIDNSSEELKSEELQQRRDGDRFKSQTYSRVSRNVSSTDIPNSTTRITSRKSKVALVKKPIPKFSETDSEEDYQAKVKHPVKFSDSVEHEDEDFSIDDYDFDVHHDEFAGREKPLQPRIKVKVGSRVEYKSKEILKPKIVIPRNIKASDVTNVEEKRKDEYDDDSVETTETPKLQKSVAEASDDYISEESSKEYEGKSSVRTARSPLSFGDYLDKLGQQTSSLISKILSILPIFPQVPKSKKLEEP</sequence>
<proteinExistence type="predicted"/>
<feature type="compositionally biased region" description="Basic and acidic residues" evidence="1">
    <location>
        <begin position="189"/>
        <end position="198"/>
    </location>
</feature>
<evidence type="ECO:0000313" key="2">
    <source>
        <dbReference type="EMBL" id="CAH0731421.1"/>
    </source>
</evidence>
<feature type="non-terminal residue" evidence="2">
    <location>
        <position position="246"/>
    </location>
</feature>
<keyword evidence="3" id="KW-1185">Reference proteome</keyword>
<reference evidence="2" key="1">
    <citation type="submission" date="2021-12" db="EMBL/GenBank/DDBJ databases">
        <authorList>
            <person name="Martin H S."/>
        </authorList>
    </citation>
    <scope>NUCLEOTIDE SEQUENCE</scope>
</reference>
<accession>A0A8J9V3B7</accession>
<dbReference type="Proteomes" id="UP000838878">
    <property type="component" value="Chromosome 9"/>
</dbReference>
<dbReference type="EMBL" id="OV170229">
    <property type="protein sequence ID" value="CAH0731421.1"/>
    <property type="molecule type" value="Genomic_DNA"/>
</dbReference>
<evidence type="ECO:0000313" key="3">
    <source>
        <dbReference type="Proteomes" id="UP000838878"/>
    </source>
</evidence>
<dbReference type="AlphaFoldDB" id="A0A8J9V3B7"/>
<dbReference type="OrthoDB" id="7481275at2759"/>
<gene>
    <name evidence="2" type="ORF">BINO364_LOCUS16298</name>
</gene>
<protein>
    <submittedName>
        <fullName evidence="2">Uncharacterized protein</fullName>
    </submittedName>
</protein>
<feature type="compositionally biased region" description="Basic and acidic residues" evidence="1">
    <location>
        <begin position="7"/>
        <end position="24"/>
    </location>
</feature>
<organism evidence="2 3">
    <name type="scientific">Brenthis ino</name>
    <name type="common">lesser marbled fritillary</name>
    <dbReference type="NCBI Taxonomy" id="405034"/>
    <lineage>
        <taxon>Eukaryota</taxon>
        <taxon>Metazoa</taxon>
        <taxon>Ecdysozoa</taxon>
        <taxon>Arthropoda</taxon>
        <taxon>Hexapoda</taxon>
        <taxon>Insecta</taxon>
        <taxon>Pterygota</taxon>
        <taxon>Neoptera</taxon>
        <taxon>Endopterygota</taxon>
        <taxon>Lepidoptera</taxon>
        <taxon>Glossata</taxon>
        <taxon>Ditrysia</taxon>
        <taxon>Papilionoidea</taxon>
        <taxon>Nymphalidae</taxon>
        <taxon>Heliconiinae</taxon>
        <taxon>Argynnini</taxon>
        <taxon>Brenthis</taxon>
    </lineage>
</organism>